<name>A0A8T0EKT0_ARGBR</name>
<dbReference type="EMBL" id="JABXBU010002227">
    <property type="protein sequence ID" value="KAF8774663.1"/>
    <property type="molecule type" value="Genomic_DNA"/>
</dbReference>
<keyword evidence="2" id="KW-0732">Signal</keyword>
<feature type="chain" id="PRO_5035943220" evidence="2">
    <location>
        <begin position="22"/>
        <end position="242"/>
    </location>
</feature>
<evidence type="ECO:0000256" key="2">
    <source>
        <dbReference type="SAM" id="SignalP"/>
    </source>
</evidence>
<keyword evidence="4" id="KW-1185">Reference proteome</keyword>
<accession>A0A8T0EKT0</accession>
<gene>
    <name evidence="3" type="ORF">HNY73_017191</name>
</gene>
<dbReference type="Proteomes" id="UP000807504">
    <property type="component" value="Unassembled WGS sequence"/>
</dbReference>
<feature type="signal peptide" evidence="2">
    <location>
        <begin position="1"/>
        <end position="21"/>
    </location>
</feature>
<comment type="caution">
    <text evidence="3">The sequence shown here is derived from an EMBL/GenBank/DDBJ whole genome shotgun (WGS) entry which is preliminary data.</text>
</comment>
<organism evidence="3 4">
    <name type="scientific">Argiope bruennichi</name>
    <name type="common">Wasp spider</name>
    <name type="synonym">Aranea bruennichi</name>
    <dbReference type="NCBI Taxonomy" id="94029"/>
    <lineage>
        <taxon>Eukaryota</taxon>
        <taxon>Metazoa</taxon>
        <taxon>Ecdysozoa</taxon>
        <taxon>Arthropoda</taxon>
        <taxon>Chelicerata</taxon>
        <taxon>Arachnida</taxon>
        <taxon>Araneae</taxon>
        <taxon>Araneomorphae</taxon>
        <taxon>Entelegynae</taxon>
        <taxon>Araneoidea</taxon>
        <taxon>Araneidae</taxon>
        <taxon>Argiope</taxon>
    </lineage>
</organism>
<evidence type="ECO:0000313" key="3">
    <source>
        <dbReference type="EMBL" id="KAF8774663.1"/>
    </source>
</evidence>
<feature type="region of interest" description="Disordered" evidence="1">
    <location>
        <begin position="199"/>
        <end position="242"/>
    </location>
</feature>
<reference evidence="3" key="1">
    <citation type="journal article" date="2020" name="bioRxiv">
        <title>Chromosome-level reference genome of the European wasp spider Argiope bruennichi: a resource for studies on range expansion and evolutionary adaptation.</title>
        <authorList>
            <person name="Sheffer M.M."/>
            <person name="Hoppe A."/>
            <person name="Krehenwinkel H."/>
            <person name="Uhl G."/>
            <person name="Kuss A.W."/>
            <person name="Jensen L."/>
            <person name="Jensen C."/>
            <person name="Gillespie R.G."/>
            <person name="Hoff K.J."/>
            <person name="Prost S."/>
        </authorList>
    </citation>
    <scope>NUCLEOTIDE SEQUENCE</scope>
</reference>
<proteinExistence type="predicted"/>
<reference evidence="3" key="2">
    <citation type="submission" date="2020-06" db="EMBL/GenBank/DDBJ databases">
        <authorList>
            <person name="Sheffer M."/>
        </authorList>
    </citation>
    <scope>NUCLEOTIDE SEQUENCE</scope>
</reference>
<evidence type="ECO:0000256" key="1">
    <source>
        <dbReference type="SAM" id="MobiDB-lite"/>
    </source>
</evidence>
<protein>
    <submittedName>
        <fullName evidence="3">Uncharacterized protein</fullName>
    </submittedName>
</protein>
<evidence type="ECO:0000313" key="4">
    <source>
        <dbReference type="Proteomes" id="UP000807504"/>
    </source>
</evidence>
<sequence>MFTCFTSPVALFAIEVYKATGTVCADTGASQSVSGELMFNFFLKKRGQKFTEIDLAIESGAVRSGIWKWHRCKDGKLQTILAAEMWGREQRSKDGKLQTMLVTEMWGREQECKGGKVQTMLAAGMWGREQRSKGGKVQTMLAAEMWGREQRSKDGKLQTMLVTEMWGREQECKGGKITMINAYDSIYFMELLPHTSDADFGRNQQSLPGGRPPPSAVGETGGVGSTCKTLKRKTPEDMVSTY</sequence>
<dbReference type="AlphaFoldDB" id="A0A8T0EKT0"/>